<dbReference type="Proteomes" id="UP001151760">
    <property type="component" value="Unassembled WGS sequence"/>
</dbReference>
<evidence type="ECO:0000313" key="2">
    <source>
        <dbReference type="Proteomes" id="UP001151760"/>
    </source>
</evidence>
<sequence length="188" mass="20907">MEIKLQNGSLMVTKEVISDMLGLRNDGDNILMNEDLDNDVASHTLPSCKIICLGDSTIVQNWLEKESYKQFLLWICNTVDVTTHVDLECGSLKEREKEEIISGGLGLGEKESPFMEEDENGFPEHLEGFASKLGKYIETIGKSKTCFDKTLAIGMEVFPDSGLLKDLEANYAEVMRKTYSIAIDNAAS</sequence>
<reference evidence="1" key="1">
    <citation type="journal article" date="2022" name="Int. J. Mol. Sci.">
        <title>Draft Genome of Tanacetum Coccineum: Genomic Comparison of Closely Related Tanacetum-Family Plants.</title>
        <authorList>
            <person name="Yamashiro T."/>
            <person name="Shiraishi A."/>
            <person name="Nakayama K."/>
            <person name="Satake H."/>
        </authorList>
    </citation>
    <scope>NUCLEOTIDE SEQUENCE</scope>
</reference>
<name>A0ABQ5IR23_9ASTR</name>
<organism evidence="1 2">
    <name type="scientific">Tanacetum coccineum</name>
    <dbReference type="NCBI Taxonomy" id="301880"/>
    <lineage>
        <taxon>Eukaryota</taxon>
        <taxon>Viridiplantae</taxon>
        <taxon>Streptophyta</taxon>
        <taxon>Embryophyta</taxon>
        <taxon>Tracheophyta</taxon>
        <taxon>Spermatophyta</taxon>
        <taxon>Magnoliopsida</taxon>
        <taxon>eudicotyledons</taxon>
        <taxon>Gunneridae</taxon>
        <taxon>Pentapetalae</taxon>
        <taxon>asterids</taxon>
        <taxon>campanulids</taxon>
        <taxon>Asterales</taxon>
        <taxon>Asteraceae</taxon>
        <taxon>Asteroideae</taxon>
        <taxon>Anthemideae</taxon>
        <taxon>Anthemidinae</taxon>
        <taxon>Tanacetum</taxon>
    </lineage>
</organism>
<dbReference type="EMBL" id="BQNB010021077">
    <property type="protein sequence ID" value="GJU02599.1"/>
    <property type="molecule type" value="Genomic_DNA"/>
</dbReference>
<comment type="caution">
    <text evidence="1">The sequence shown here is derived from an EMBL/GenBank/DDBJ whole genome shotgun (WGS) entry which is preliminary data.</text>
</comment>
<reference evidence="1" key="2">
    <citation type="submission" date="2022-01" db="EMBL/GenBank/DDBJ databases">
        <authorList>
            <person name="Yamashiro T."/>
            <person name="Shiraishi A."/>
            <person name="Satake H."/>
            <person name="Nakayama K."/>
        </authorList>
    </citation>
    <scope>NUCLEOTIDE SEQUENCE</scope>
</reference>
<protein>
    <submittedName>
        <fullName evidence="1">Uncharacterized protein</fullName>
    </submittedName>
</protein>
<keyword evidence="2" id="KW-1185">Reference proteome</keyword>
<gene>
    <name evidence="1" type="ORF">Tco_1112937</name>
</gene>
<accession>A0ABQ5IR23</accession>
<evidence type="ECO:0000313" key="1">
    <source>
        <dbReference type="EMBL" id="GJU02599.1"/>
    </source>
</evidence>
<proteinExistence type="predicted"/>